<evidence type="ECO:0000259" key="2">
    <source>
        <dbReference type="PROSITE" id="PS50137"/>
    </source>
</evidence>
<reference evidence="3 4" key="1">
    <citation type="submission" date="2014-04" db="EMBL/GenBank/DDBJ databases">
        <authorList>
            <consortium name="DOE Joint Genome Institute"/>
            <person name="Kuo A."/>
            <person name="Kohler A."/>
            <person name="Nagy L.G."/>
            <person name="Floudas D."/>
            <person name="Copeland A."/>
            <person name="Barry K.W."/>
            <person name="Cichocki N."/>
            <person name="Veneault-Fourrey C."/>
            <person name="LaButti K."/>
            <person name="Lindquist E.A."/>
            <person name="Lipzen A."/>
            <person name="Lundell T."/>
            <person name="Morin E."/>
            <person name="Murat C."/>
            <person name="Sun H."/>
            <person name="Tunlid A."/>
            <person name="Henrissat B."/>
            <person name="Grigoriev I.V."/>
            <person name="Hibbett D.S."/>
            <person name="Martin F."/>
            <person name="Nordberg H.P."/>
            <person name="Cantor M.N."/>
            <person name="Hua S.X."/>
        </authorList>
    </citation>
    <scope>NUCLEOTIDE SEQUENCE [LARGE SCALE GENOMIC DNA]</scope>
    <source>
        <strain evidence="3 4">LaAM-08-1</strain>
    </source>
</reference>
<dbReference type="EMBL" id="KN838619">
    <property type="protein sequence ID" value="KIK00763.1"/>
    <property type="molecule type" value="Genomic_DNA"/>
</dbReference>
<accession>A0A0C9XY09</accession>
<gene>
    <name evidence="3" type="ORF">K443DRAFT_596396</name>
</gene>
<dbReference type="SUPFAM" id="SSF54768">
    <property type="entry name" value="dsRNA-binding domain-like"/>
    <property type="match status" value="1"/>
</dbReference>
<name>A0A0C9XY09_9AGAR</name>
<organism evidence="3 4">
    <name type="scientific">Laccaria amethystina LaAM-08-1</name>
    <dbReference type="NCBI Taxonomy" id="1095629"/>
    <lineage>
        <taxon>Eukaryota</taxon>
        <taxon>Fungi</taxon>
        <taxon>Dikarya</taxon>
        <taxon>Basidiomycota</taxon>
        <taxon>Agaricomycotina</taxon>
        <taxon>Agaricomycetes</taxon>
        <taxon>Agaricomycetidae</taxon>
        <taxon>Agaricales</taxon>
        <taxon>Agaricineae</taxon>
        <taxon>Hydnangiaceae</taxon>
        <taxon>Laccaria</taxon>
    </lineage>
</organism>
<protein>
    <recommendedName>
        <fullName evidence="2">DRBM domain-containing protein</fullName>
    </recommendedName>
</protein>
<dbReference type="GO" id="GO:0003723">
    <property type="term" value="F:RNA binding"/>
    <property type="evidence" value="ECO:0007669"/>
    <property type="project" value="UniProtKB-UniRule"/>
</dbReference>
<dbReference type="AlphaFoldDB" id="A0A0C9XY09"/>
<evidence type="ECO:0000313" key="3">
    <source>
        <dbReference type="EMBL" id="KIK00763.1"/>
    </source>
</evidence>
<dbReference type="PROSITE" id="PS50137">
    <property type="entry name" value="DS_RBD"/>
    <property type="match status" value="1"/>
</dbReference>
<dbReference type="InterPro" id="IPR014720">
    <property type="entry name" value="dsRBD_dom"/>
</dbReference>
<dbReference type="HOGENOM" id="CLU_165629_0_0_1"/>
<dbReference type="Gene3D" id="3.30.160.20">
    <property type="match status" value="1"/>
</dbReference>
<feature type="domain" description="DRBM" evidence="2">
    <location>
        <begin position="40"/>
        <end position="109"/>
    </location>
</feature>
<dbReference type="Proteomes" id="UP000054477">
    <property type="component" value="Unassembled WGS sequence"/>
</dbReference>
<keyword evidence="4" id="KW-1185">Reference proteome</keyword>
<reference evidence="4" key="2">
    <citation type="submission" date="2015-01" db="EMBL/GenBank/DDBJ databases">
        <title>Evolutionary Origins and Diversification of the Mycorrhizal Mutualists.</title>
        <authorList>
            <consortium name="DOE Joint Genome Institute"/>
            <consortium name="Mycorrhizal Genomics Consortium"/>
            <person name="Kohler A."/>
            <person name="Kuo A."/>
            <person name="Nagy L.G."/>
            <person name="Floudas D."/>
            <person name="Copeland A."/>
            <person name="Barry K.W."/>
            <person name="Cichocki N."/>
            <person name="Veneault-Fourrey C."/>
            <person name="LaButti K."/>
            <person name="Lindquist E.A."/>
            <person name="Lipzen A."/>
            <person name="Lundell T."/>
            <person name="Morin E."/>
            <person name="Murat C."/>
            <person name="Riley R."/>
            <person name="Ohm R."/>
            <person name="Sun H."/>
            <person name="Tunlid A."/>
            <person name="Henrissat B."/>
            <person name="Grigoriev I.V."/>
            <person name="Hibbett D.S."/>
            <person name="Martin F."/>
        </authorList>
    </citation>
    <scope>NUCLEOTIDE SEQUENCE [LARGE SCALE GENOMIC DNA]</scope>
    <source>
        <strain evidence="4">LaAM-08-1</strain>
    </source>
</reference>
<proteinExistence type="predicted"/>
<sequence>MLVISRLLHCSKCSTFKKGWLSLTLSKSSHLNNPAFMSRSDRNYLNTIVQRLFPGHRAQYDYNSFGYQHATIWVCSISLFNGVIGVGRGSSRSSAAESAAHRAIDHLRPRYIQRWPRAFRR</sequence>
<evidence type="ECO:0000256" key="1">
    <source>
        <dbReference type="PROSITE-ProRule" id="PRU00266"/>
    </source>
</evidence>
<keyword evidence="1" id="KW-0694">RNA-binding</keyword>
<evidence type="ECO:0000313" key="4">
    <source>
        <dbReference type="Proteomes" id="UP000054477"/>
    </source>
</evidence>